<dbReference type="PROSITE" id="PS50110">
    <property type="entry name" value="RESPONSE_REGULATORY"/>
    <property type="match status" value="1"/>
</dbReference>
<evidence type="ECO:0000313" key="4">
    <source>
        <dbReference type="EMBL" id="MBB5373741.1"/>
    </source>
</evidence>
<comment type="caution">
    <text evidence="4">The sequence shown here is derived from an EMBL/GenBank/DDBJ whole genome shotgun (WGS) entry which is preliminary data.</text>
</comment>
<reference evidence="4 5" key="1">
    <citation type="submission" date="2020-08" db="EMBL/GenBank/DDBJ databases">
        <title>Genomic Encyclopedia of Type Strains, Phase IV (KMG-IV): sequencing the most valuable type-strain genomes for metagenomic binning, comparative biology and taxonomic classification.</title>
        <authorList>
            <person name="Goeker M."/>
        </authorList>
    </citation>
    <scope>NUCLEOTIDE SEQUENCE [LARGE SCALE GENOMIC DNA]</scope>
    <source>
        <strain evidence="4 5">DSM 27026</strain>
    </source>
</reference>
<proteinExistence type="predicted"/>
<feature type="domain" description="Response regulatory" evidence="3">
    <location>
        <begin position="1"/>
        <end position="106"/>
    </location>
</feature>
<evidence type="ECO:0000256" key="2">
    <source>
        <dbReference type="PROSITE-ProRule" id="PRU00169"/>
    </source>
</evidence>
<dbReference type="Gene3D" id="3.40.50.2300">
    <property type="match status" value="1"/>
</dbReference>
<evidence type="ECO:0000256" key="1">
    <source>
        <dbReference type="ARBA" id="ARBA00022553"/>
    </source>
</evidence>
<organism evidence="4 5">
    <name type="scientific">Acidocella aromatica</name>
    <dbReference type="NCBI Taxonomy" id="1303579"/>
    <lineage>
        <taxon>Bacteria</taxon>
        <taxon>Pseudomonadati</taxon>
        <taxon>Pseudomonadota</taxon>
        <taxon>Alphaproteobacteria</taxon>
        <taxon>Acetobacterales</taxon>
        <taxon>Acidocellaceae</taxon>
        <taxon>Acidocella</taxon>
    </lineage>
</organism>
<feature type="modified residue" description="4-aspartylphosphate" evidence="2">
    <location>
        <position position="39"/>
    </location>
</feature>
<dbReference type="AlphaFoldDB" id="A0A840VQ57"/>
<dbReference type="Proteomes" id="UP000553706">
    <property type="component" value="Unassembled WGS sequence"/>
</dbReference>
<dbReference type="SUPFAM" id="SSF52172">
    <property type="entry name" value="CheY-like"/>
    <property type="match status" value="1"/>
</dbReference>
<protein>
    <submittedName>
        <fullName evidence="4">Two-component system chemotaxis response regulator CheY</fullName>
    </submittedName>
</protein>
<dbReference type="InterPro" id="IPR050595">
    <property type="entry name" value="Bact_response_regulator"/>
</dbReference>
<accession>A0A840VQ57</accession>
<dbReference type="EMBL" id="JACHFJ010000009">
    <property type="protein sequence ID" value="MBB5373741.1"/>
    <property type="molecule type" value="Genomic_DNA"/>
</dbReference>
<sequence>MSLSLVLKGAGYDVETGANGREGITKLTDGVKPSVVLTDLNMPELDGIGFIKEARKIPAMRSTPIIVLTTEASGRKRDEARAAGASGWLTKPAEPNQLLSVVKQLCPR</sequence>
<evidence type="ECO:0000313" key="5">
    <source>
        <dbReference type="Proteomes" id="UP000553706"/>
    </source>
</evidence>
<dbReference type="Pfam" id="PF00072">
    <property type="entry name" value="Response_reg"/>
    <property type="match status" value="1"/>
</dbReference>
<dbReference type="PANTHER" id="PTHR44591:SF25">
    <property type="entry name" value="CHEMOTAXIS TWO-COMPONENT RESPONSE REGULATOR"/>
    <property type="match status" value="1"/>
</dbReference>
<keyword evidence="1 2" id="KW-0597">Phosphoprotein</keyword>
<evidence type="ECO:0000259" key="3">
    <source>
        <dbReference type="PROSITE" id="PS50110"/>
    </source>
</evidence>
<dbReference type="InterPro" id="IPR011006">
    <property type="entry name" value="CheY-like_superfamily"/>
</dbReference>
<dbReference type="GO" id="GO:0000160">
    <property type="term" value="P:phosphorelay signal transduction system"/>
    <property type="evidence" value="ECO:0007669"/>
    <property type="project" value="InterPro"/>
</dbReference>
<dbReference type="PANTHER" id="PTHR44591">
    <property type="entry name" value="STRESS RESPONSE REGULATOR PROTEIN 1"/>
    <property type="match status" value="1"/>
</dbReference>
<gene>
    <name evidence="4" type="ORF">HNP71_002006</name>
</gene>
<keyword evidence="5" id="KW-1185">Reference proteome</keyword>
<dbReference type="InterPro" id="IPR001789">
    <property type="entry name" value="Sig_transdc_resp-reg_receiver"/>
</dbReference>
<name>A0A840VQ57_9PROT</name>
<dbReference type="SMART" id="SM00448">
    <property type="entry name" value="REC"/>
    <property type="match status" value="1"/>
</dbReference>